<keyword evidence="3" id="KW-1185">Reference proteome</keyword>
<dbReference type="EMBL" id="JBHUDY010000001">
    <property type="protein sequence ID" value="MFD1610373.1"/>
    <property type="molecule type" value="Genomic_DNA"/>
</dbReference>
<dbReference type="RefSeq" id="WP_380885986.1">
    <property type="nucleotide sequence ID" value="NZ_JBHUDY010000001.1"/>
</dbReference>
<organism evidence="2 3">
    <name type="scientific">Sphingomonas tabacisoli</name>
    <dbReference type="NCBI Taxonomy" id="2249466"/>
    <lineage>
        <taxon>Bacteria</taxon>
        <taxon>Pseudomonadati</taxon>
        <taxon>Pseudomonadota</taxon>
        <taxon>Alphaproteobacteria</taxon>
        <taxon>Sphingomonadales</taxon>
        <taxon>Sphingomonadaceae</taxon>
        <taxon>Sphingomonas</taxon>
    </lineage>
</organism>
<evidence type="ECO:0000256" key="1">
    <source>
        <dbReference type="SAM" id="SignalP"/>
    </source>
</evidence>
<sequence length="137" mass="14901">MRTRTSIALIGVSAALIGTAAISQTGDRVVERDLKIMDQWLGNKQAGRPVSCIPHRQIQSTYYVGGRTILYKISNNLVYRNDPPGGCPGLNSNLALETRNPTGLLCSGEIAQVRDYSQGYSPGSCALGEFVPYRRVK</sequence>
<evidence type="ECO:0000313" key="3">
    <source>
        <dbReference type="Proteomes" id="UP001597115"/>
    </source>
</evidence>
<comment type="caution">
    <text evidence="2">The sequence shown here is derived from an EMBL/GenBank/DDBJ whole genome shotgun (WGS) entry which is preliminary data.</text>
</comment>
<accession>A0ABW4HXM6</accession>
<feature type="chain" id="PRO_5046243770" evidence="1">
    <location>
        <begin position="21"/>
        <end position="137"/>
    </location>
</feature>
<evidence type="ECO:0000313" key="2">
    <source>
        <dbReference type="EMBL" id="MFD1610373.1"/>
    </source>
</evidence>
<protein>
    <submittedName>
        <fullName evidence="2">Uncharacterized protein</fullName>
    </submittedName>
</protein>
<name>A0ABW4HXM6_9SPHN</name>
<reference evidence="3" key="1">
    <citation type="journal article" date="2019" name="Int. J. Syst. Evol. Microbiol.">
        <title>The Global Catalogue of Microorganisms (GCM) 10K type strain sequencing project: providing services to taxonomists for standard genome sequencing and annotation.</title>
        <authorList>
            <consortium name="The Broad Institute Genomics Platform"/>
            <consortium name="The Broad Institute Genome Sequencing Center for Infectious Disease"/>
            <person name="Wu L."/>
            <person name="Ma J."/>
        </authorList>
    </citation>
    <scope>NUCLEOTIDE SEQUENCE [LARGE SCALE GENOMIC DNA]</scope>
    <source>
        <strain evidence="3">CGMCC 1.16275</strain>
    </source>
</reference>
<proteinExistence type="predicted"/>
<feature type="signal peptide" evidence="1">
    <location>
        <begin position="1"/>
        <end position="20"/>
    </location>
</feature>
<dbReference type="Proteomes" id="UP001597115">
    <property type="component" value="Unassembled WGS sequence"/>
</dbReference>
<gene>
    <name evidence="2" type="ORF">ACFSCW_01000</name>
</gene>
<keyword evidence="1" id="KW-0732">Signal</keyword>